<comment type="caution">
    <text evidence="1">The sequence shown here is derived from an EMBL/GenBank/DDBJ whole genome shotgun (WGS) entry which is preliminary data.</text>
</comment>
<dbReference type="SUPFAM" id="SSF51658">
    <property type="entry name" value="Xylose isomerase-like"/>
    <property type="match status" value="1"/>
</dbReference>
<reference evidence="1 2" key="1">
    <citation type="submission" date="2018-04" db="EMBL/GenBank/DDBJ databases">
        <title>Genomic Encyclopedia of Type Strains, Phase IV (KMG-IV): sequencing the most valuable type-strain genomes for metagenomic binning, comparative biology and taxonomic classification.</title>
        <authorList>
            <person name="Goeker M."/>
        </authorList>
    </citation>
    <scope>NUCLEOTIDE SEQUENCE [LARGE SCALE GENOMIC DNA]</scope>
    <source>
        <strain evidence="1 2">DSM 26588</strain>
    </source>
</reference>
<accession>A0A2U1BJ44</accession>
<dbReference type="AlphaFoldDB" id="A0A2U1BJ44"/>
<proteinExistence type="predicted"/>
<dbReference type="Gene3D" id="3.20.20.150">
    <property type="entry name" value="Divalent-metal-dependent TIM barrel enzymes"/>
    <property type="match status" value="1"/>
</dbReference>
<keyword evidence="1" id="KW-0413">Isomerase</keyword>
<evidence type="ECO:0000313" key="2">
    <source>
        <dbReference type="Proteomes" id="UP000245778"/>
    </source>
</evidence>
<dbReference type="Proteomes" id="UP000245778">
    <property type="component" value="Unassembled WGS sequence"/>
</dbReference>
<dbReference type="GO" id="GO:0016853">
    <property type="term" value="F:isomerase activity"/>
    <property type="evidence" value="ECO:0007669"/>
    <property type="project" value="UniProtKB-KW"/>
</dbReference>
<organism evidence="1 2">
    <name type="scientific">Intestinimonas butyriciproducens</name>
    <dbReference type="NCBI Taxonomy" id="1297617"/>
    <lineage>
        <taxon>Bacteria</taxon>
        <taxon>Bacillati</taxon>
        <taxon>Bacillota</taxon>
        <taxon>Clostridia</taxon>
        <taxon>Eubacteriales</taxon>
        <taxon>Intestinimonas</taxon>
    </lineage>
</organism>
<dbReference type="InterPro" id="IPR036237">
    <property type="entry name" value="Xyl_isomerase-like_sf"/>
</dbReference>
<gene>
    <name evidence="1" type="ORF">C7373_106208</name>
</gene>
<evidence type="ECO:0000313" key="1">
    <source>
        <dbReference type="EMBL" id="PVY48699.1"/>
    </source>
</evidence>
<dbReference type="RefSeq" id="WP_165366559.1">
    <property type="nucleotide sequence ID" value="NZ_CP011524.1"/>
</dbReference>
<dbReference type="EMBL" id="QEKK01000006">
    <property type="protein sequence ID" value="PVY48699.1"/>
    <property type="molecule type" value="Genomic_DNA"/>
</dbReference>
<name>A0A2U1BJ44_9FIRM</name>
<protein>
    <submittedName>
        <fullName evidence="1">Xylose isomerase-like TIM barrel protein</fullName>
    </submittedName>
</protein>
<dbReference type="GeneID" id="93228508"/>
<sequence>MKKLISMPMTAGTLAEYPPTRSLEAACRHFDCDGLEVIWGGEDLPENIPEHLHVGYHLTFFPDWLDFWRADRRALTRKFGSATAWTSFYGGPEGPDTLLKLYSEDLDRAVRWGAEYVVFHVSDVSVEEGYTYRWEHSHQEVVDAALEAINTLLSGRNLTLAFLVENQWWPGFTFTMPALTRCLLDGIQYENKGIMLDTGHLMNANLELRTQEEGADWVSRMLEEHGGLGSMVRGIHLHQSLSGAYVKAHTGSLPDPWPVDYAEQFCQSYQHILSIDTHRPWTTPAVRALVERIAPEWLVHELSAANRAERDKRLEIQSRALGVL</sequence>